<dbReference type="Pfam" id="PF13193">
    <property type="entry name" value="AMP-binding_C"/>
    <property type="match status" value="1"/>
</dbReference>
<organism evidence="5 6">
    <name type="scientific">Pedobacter psychrotolerans</name>
    <dbReference type="NCBI Taxonomy" id="1843235"/>
    <lineage>
        <taxon>Bacteria</taxon>
        <taxon>Pseudomonadati</taxon>
        <taxon>Bacteroidota</taxon>
        <taxon>Sphingobacteriia</taxon>
        <taxon>Sphingobacteriales</taxon>
        <taxon>Sphingobacteriaceae</taxon>
        <taxon>Pedobacter</taxon>
    </lineage>
</organism>
<dbReference type="GO" id="GO:0031177">
    <property type="term" value="F:phosphopantetheine binding"/>
    <property type="evidence" value="ECO:0007669"/>
    <property type="project" value="InterPro"/>
</dbReference>
<dbReference type="InterPro" id="IPR001242">
    <property type="entry name" value="Condensation_dom"/>
</dbReference>
<feature type="domain" description="Carrier" evidence="3">
    <location>
        <begin position="960"/>
        <end position="1035"/>
    </location>
</feature>
<dbReference type="InterPro" id="IPR009081">
    <property type="entry name" value="PP-bd_ACP"/>
</dbReference>
<dbReference type="Pfam" id="PF00668">
    <property type="entry name" value="Condensation"/>
    <property type="match status" value="2"/>
</dbReference>
<dbReference type="PROSITE" id="PS50075">
    <property type="entry name" value="CARRIER"/>
    <property type="match status" value="1"/>
</dbReference>
<dbReference type="InterPro" id="IPR010071">
    <property type="entry name" value="AA_adenyl_dom"/>
</dbReference>
<dbReference type="InterPro" id="IPR000873">
    <property type="entry name" value="AMP-dep_synth/lig_dom"/>
</dbReference>
<dbReference type="EMBL" id="BMJO01000002">
    <property type="protein sequence ID" value="GGE47179.1"/>
    <property type="molecule type" value="Genomic_DNA"/>
</dbReference>
<dbReference type="Gene3D" id="1.10.1200.10">
    <property type="entry name" value="ACP-like"/>
    <property type="match status" value="1"/>
</dbReference>
<dbReference type="RefSeq" id="WP_132532781.1">
    <property type="nucleotide sequence ID" value="NZ_BMJO01000002.1"/>
</dbReference>
<proteinExistence type="predicted"/>
<dbReference type="SUPFAM" id="SSF47336">
    <property type="entry name" value="ACP-like"/>
    <property type="match status" value="1"/>
</dbReference>
<dbReference type="InterPro" id="IPR025110">
    <property type="entry name" value="AMP-bd_C"/>
</dbReference>
<dbReference type="PANTHER" id="PTHR45527:SF1">
    <property type="entry name" value="FATTY ACID SYNTHASE"/>
    <property type="match status" value="1"/>
</dbReference>
<dbReference type="InterPro" id="IPR023213">
    <property type="entry name" value="CAT-like_dom_sf"/>
</dbReference>
<sequence length="1485" mass="169135">MMPLSLPQQNIYYDQLLHPDLPIYNIGAKVIIRGQLNATILSLAYQELVQQHDAIRSVLVIDRDNPPMLKVCEINYTFLQHIDFSSFTDAETEATRYIQEEFEKPFDLLNGSLLHKCLLIKVNNDFHYLLSVYHHLITDGWGTSLMFQQLVKNYNELLKLGKVAAINAYSYADFVAEDLDYRKSASFEKENAYWVNRFSVLPEELISKKIPFPKVVQSKRKELIVPRSLYHQLGILGKSCGASSFHVILAVFYTYFGRFYHKTDFAIGIPVLNRGKAAYKHTVGLFMGVSPLRINVEMDHSFKQLVIQIKDQLRTDYRYQRFPIGKLIRELQIFTENKKLYDITLSYEKHHYGDTFEGTTTQVIPLTNRAERCALALYVREYNEDEDVKIDFDYNLNYFDEDEINNLARHIEMLFNEVSNNAGSKISGLNYLPSAEQTLLLEGYNQTAENYSSHLTIQELFGWQTKKTPQNIALKDGYQTYTYQQLDQITDSVACYLTDTISAPLSSPIGVMINRSADLLIILLGILKSGRAFIPLDPAFPVGRLKYVLEHSGAGLLITAEDIQTIDCSNEVTVVQINEVFNQVKLNPPAARSFSYSSAKTAYIIYTSGSTGNPKGVEILQKSVVNFLLSMQQTPGLQESDTLFAVTSCSFDISILELFLPVICGAAVYIAGNAVLSEPSQIIELLGRVKPTVIQATPSFYQMLFNAGWKGARNLKCLCGGDHLSSALAAKLIEGSAAVWNMYGPTETTIWSMVKKVTVPDDALSIGWPIHNTTILILDQWLNLLPFGSVGDLYIGGDGLARGYYKAQALTDKVFIKHPFKPGERLYKTGDFAKRAIDGQVIFCGRSDNQIKIRGYRIEPGEIEKQLNALNSIEESVVIAKKDDDHEAYLLAFIIPKDENLNDKYIGGQLAPVLPAYMIPRVMIYVDSFPLTPNKKIDKKALLKMAENVIQPLVTRIDIRPLTALENKLLAIWKKILLQPDLQVDDDFFAQGGHSLNAVRMITLIKEELGFNITLKAFFDYPTVRLMAGQLKELVVDRTPVYPVYDENNQYPVTPGQYHLWLLCQRKEASRAYNMSVALQVNGKMNYHALHQAMIGCIAQHEILRTNFTEANGRCWQTVRSIEQVDFKIDMIEAVDDNEIHSSISKLKYYTFDLATELLIKLSLIKLEEKKTLLVYTTHHLIMDGWSVEVLFNELSQRYNSILNQKEPAVSPLSFQFKDYATWLVQHTNKVMNAEWFKTQYADYNNVAVFAYDRLAHTTSFSGNLAVFNFSLTETNALKQLAKKEHVSVFSILITAINILIFRYSGHSDICLGTVAAGRDKEGLEEHMGMYVNTIVLRNYVHADEDFNFHLYRVHHNLGDALSHQYIEDDSIRPLFEIMVAYQNPNFNILGHHAFSGLEIEHYDTLHQVSRFPITFNFYEQDSQIYCQLEYNTDLYETATIRLIIGKFKKLMIDILNQPARSITAYDIRLTEENMSRNISIDLEF</sequence>
<evidence type="ECO:0000256" key="1">
    <source>
        <dbReference type="ARBA" id="ARBA00022450"/>
    </source>
</evidence>
<reference evidence="4" key="4">
    <citation type="submission" date="2024-05" db="EMBL/GenBank/DDBJ databases">
        <authorList>
            <person name="Sun Q."/>
            <person name="Zhou Y."/>
        </authorList>
    </citation>
    <scope>NUCLEOTIDE SEQUENCE</scope>
    <source>
        <strain evidence="4">CGMCC 1.15644</strain>
    </source>
</reference>
<dbReference type="GO" id="GO:0003824">
    <property type="term" value="F:catalytic activity"/>
    <property type="evidence" value="ECO:0007669"/>
    <property type="project" value="InterPro"/>
</dbReference>
<dbReference type="InterPro" id="IPR020845">
    <property type="entry name" value="AMP-binding_CS"/>
</dbReference>
<dbReference type="InterPro" id="IPR020806">
    <property type="entry name" value="PKS_PP-bd"/>
</dbReference>
<reference evidence="5 6" key="3">
    <citation type="submission" date="2019-03" db="EMBL/GenBank/DDBJ databases">
        <title>Genomic Encyclopedia of Type Strains, Phase IV (KMG-IV): sequencing the most valuable type-strain genomes for metagenomic binning, comparative biology and taxonomic classification.</title>
        <authorList>
            <person name="Goeker M."/>
        </authorList>
    </citation>
    <scope>NUCLEOTIDE SEQUENCE [LARGE SCALE GENOMIC DNA]</scope>
    <source>
        <strain evidence="5 6">DSM 103236</strain>
    </source>
</reference>
<evidence type="ECO:0000313" key="7">
    <source>
        <dbReference type="Proteomes" id="UP000622648"/>
    </source>
</evidence>
<protein>
    <submittedName>
        <fullName evidence="5">Amino acid adenylation domain-containing protein</fullName>
    </submittedName>
</protein>
<dbReference type="Gene3D" id="3.30.300.30">
    <property type="match status" value="1"/>
</dbReference>
<dbReference type="PANTHER" id="PTHR45527">
    <property type="entry name" value="NONRIBOSOMAL PEPTIDE SYNTHETASE"/>
    <property type="match status" value="1"/>
</dbReference>
<name>A0A4R2HC09_9SPHI</name>
<dbReference type="SMART" id="SM00823">
    <property type="entry name" value="PKS_PP"/>
    <property type="match status" value="1"/>
</dbReference>
<dbReference type="OrthoDB" id="4317020at2"/>
<dbReference type="GO" id="GO:0044550">
    <property type="term" value="P:secondary metabolite biosynthetic process"/>
    <property type="evidence" value="ECO:0007669"/>
    <property type="project" value="TreeGrafter"/>
</dbReference>
<dbReference type="InterPro" id="IPR036736">
    <property type="entry name" value="ACP-like_sf"/>
</dbReference>
<dbReference type="Gene3D" id="3.30.559.30">
    <property type="entry name" value="Nonribosomal peptide synthetase, condensation domain"/>
    <property type="match status" value="2"/>
</dbReference>
<evidence type="ECO:0000259" key="3">
    <source>
        <dbReference type="PROSITE" id="PS50075"/>
    </source>
</evidence>
<dbReference type="Pfam" id="PF00501">
    <property type="entry name" value="AMP-binding"/>
    <property type="match status" value="1"/>
</dbReference>
<dbReference type="PROSITE" id="PS00455">
    <property type="entry name" value="AMP_BINDING"/>
    <property type="match status" value="1"/>
</dbReference>
<reference evidence="7" key="2">
    <citation type="journal article" date="2019" name="Int. J. Syst. Evol. Microbiol.">
        <title>The Global Catalogue of Microorganisms (GCM) 10K type strain sequencing project: providing services to taxonomists for standard genome sequencing and annotation.</title>
        <authorList>
            <consortium name="The Broad Institute Genomics Platform"/>
            <consortium name="The Broad Institute Genome Sequencing Center for Infectious Disease"/>
            <person name="Wu L."/>
            <person name="Ma J."/>
        </authorList>
    </citation>
    <scope>NUCLEOTIDE SEQUENCE [LARGE SCALE GENOMIC DNA]</scope>
    <source>
        <strain evidence="7">CGMCC 1.15644</strain>
    </source>
</reference>
<dbReference type="GO" id="GO:0043041">
    <property type="term" value="P:amino acid activation for nonribosomal peptide biosynthetic process"/>
    <property type="evidence" value="ECO:0007669"/>
    <property type="project" value="TreeGrafter"/>
</dbReference>
<comment type="caution">
    <text evidence="5">The sequence shown here is derived from an EMBL/GenBank/DDBJ whole genome shotgun (WGS) entry which is preliminary data.</text>
</comment>
<dbReference type="Gene3D" id="3.30.559.10">
    <property type="entry name" value="Chloramphenicol acetyltransferase-like domain"/>
    <property type="match status" value="2"/>
</dbReference>
<dbReference type="EMBL" id="SLWO01000004">
    <property type="protein sequence ID" value="TCO25216.1"/>
    <property type="molecule type" value="Genomic_DNA"/>
</dbReference>
<dbReference type="Gene3D" id="2.30.38.10">
    <property type="entry name" value="Luciferase, Domain 3"/>
    <property type="match status" value="1"/>
</dbReference>
<evidence type="ECO:0000313" key="6">
    <source>
        <dbReference type="Proteomes" id="UP000295684"/>
    </source>
</evidence>
<keyword evidence="2" id="KW-0597">Phosphoprotein</keyword>
<accession>A0A4R2HC09</accession>
<dbReference type="Proteomes" id="UP000295684">
    <property type="component" value="Unassembled WGS sequence"/>
</dbReference>
<dbReference type="SUPFAM" id="SSF56801">
    <property type="entry name" value="Acetyl-CoA synthetase-like"/>
    <property type="match status" value="1"/>
</dbReference>
<reference evidence="4" key="1">
    <citation type="journal article" date="2014" name="Int. J. Syst. Evol. Microbiol.">
        <title>Complete genome of a new Firmicutes species belonging to the dominant human colonic microbiota ('Ruminococcus bicirculans') reveals two chromosomes and a selective capacity to utilize plant glucans.</title>
        <authorList>
            <consortium name="NISC Comparative Sequencing Program"/>
            <person name="Wegmann U."/>
            <person name="Louis P."/>
            <person name="Goesmann A."/>
            <person name="Henrissat B."/>
            <person name="Duncan S.H."/>
            <person name="Flint H.J."/>
        </authorList>
    </citation>
    <scope>NUCLEOTIDE SEQUENCE</scope>
    <source>
        <strain evidence="4">CGMCC 1.15644</strain>
    </source>
</reference>
<dbReference type="GO" id="GO:0005737">
    <property type="term" value="C:cytoplasm"/>
    <property type="evidence" value="ECO:0007669"/>
    <property type="project" value="TreeGrafter"/>
</dbReference>
<dbReference type="InterPro" id="IPR045851">
    <property type="entry name" value="AMP-bd_C_sf"/>
</dbReference>
<keyword evidence="1" id="KW-0596">Phosphopantetheine</keyword>
<keyword evidence="7" id="KW-1185">Reference proteome</keyword>
<dbReference type="Gene3D" id="3.40.50.980">
    <property type="match status" value="2"/>
</dbReference>
<evidence type="ECO:0000256" key="2">
    <source>
        <dbReference type="ARBA" id="ARBA00022553"/>
    </source>
</evidence>
<dbReference type="Pfam" id="PF00550">
    <property type="entry name" value="PP-binding"/>
    <property type="match status" value="1"/>
</dbReference>
<evidence type="ECO:0000313" key="4">
    <source>
        <dbReference type="EMBL" id="GGE47179.1"/>
    </source>
</evidence>
<gene>
    <name evidence="5" type="ORF">EV200_104253</name>
    <name evidence="4" type="ORF">GCM10011413_11630</name>
</gene>
<dbReference type="NCBIfam" id="TIGR01733">
    <property type="entry name" value="AA-adenyl-dom"/>
    <property type="match status" value="1"/>
</dbReference>
<evidence type="ECO:0000313" key="5">
    <source>
        <dbReference type="EMBL" id="TCO25216.1"/>
    </source>
</evidence>
<dbReference type="Proteomes" id="UP000622648">
    <property type="component" value="Unassembled WGS sequence"/>
</dbReference>
<dbReference type="SUPFAM" id="SSF52777">
    <property type="entry name" value="CoA-dependent acyltransferases"/>
    <property type="match status" value="4"/>
</dbReference>